<dbReference type="SUPFAM" id="SSF56935">
    <property type="entry name" value="Porins"/>
    <property type="match status" value="1"/>
</dbReference>
<evidence type="ECO:0000259" key="11">
    <source>
        <dbReference type="Pfam" id="PF00593"/>
    </source>
</evidence>
<dbReference type="InterPro" id="IPR036942">
    <property type="entry name" value="Beta-barrel_TonB_sf"/>
</dbReference>
<keyword evidence="6 8" id="KW-0472">Membrane</keyword>
<reference evidence="14" key="1">
    <citation type="submission" date="2016-10" db="EMBL/GenBank/DDBJ databases">
        <authorList>
            <person name="Varghese N."/>
            <person name="Submissions S."/>
        </authorList>
    </citation>
    <scope>NUCLEOTIDE SEQUENCE [LARGE SCALE GENOMIC DNA]</scope>
    <source>
        <strain evidence="14">S6-262</strain>
    </source>
</reference>
<dbReference type="EMBL" id="FOCF01000007">
    <property type="protein sequence ID" value="SEN44946.1"/>
    <property type="molecule type" value="Genomic_DNA"/>
</dbReference>
<comment type="similarity">
    <text evidence="8 9">Belongs to the TonB-dependent receptor family.</text>
</comment>
<keyword evidence="2 8" id="KW-0813">Transport</keyword>
<keyword evidence="10" id="KW-0732">Signal</keyword>
<evidence type="ECO:0000256" key="2">
    <source>
        <dbReference type="ARBA" id="ARBA00022448"/>
    </source>
</evidence>
<evidence type="ECO:0000313" key="13">
    <source>
        <dbReference type="EMBL" id="SEN44946.1"/>
    </source>
</evidence>
<dbReference type="Gene3D" id="2.40.170.20">
    <property type="entry name" value="TonB-dependent receptor, beta-barrel domain"/>
    <property type="match status" value="1"/>
</dbReference>
<dbReference type="InterPro" id="IPR000531">
    <property type="entry name" value="Beta-barrel_TonB"/>
</dbReference>
<dbReference type="OrthoDB" id="7051241at2"/>
<proteinExistence type="inferred from homology"/>
<keyword evidence="3 8" id="KW-1134">Transmembrane beta strand</keyword>
<keyword evidence="4 8" id="KW-0812">Transmembrane</keyword>
<keyword evidence="7 8" id="KW-0998">Cell outer membrane</keyword>
<dbReference type="Pfam" id="PF00593">
    <property type="entry name" value="TonB_dep_Rec_b-barrel"/>
    <property type="match status" value="1"/>
</dbReference>
<dbReference type="GO" id="GO:0009279">
    <property type="term" value="C:cell outer membrane"/>
    <property type="evidence" value="ECO:0007669"/>
    <property type="project" value="UniProtKB-SubCell"/>
</dbReference>
<name>A0A1H8GLS4_9SPHN</name>
<dbReference type="PROSITE" id="PS52016">
    <property type="entry name" value="TONB_DEPENDENT_REC_3"/>
    <property type="match status" value="1"/>
</dbReference>
<evidence type="ECO:0000256" key="1">
    <source>
        <dbReference type="ARBA" id="ARBA00004571"/>
    </source>
</evidence>
<dbReference type="Proteomes" id="UP000199206">
    <property type="component" value="Unassembled WGS sequence"/>
</dbReference>
<evidence type="ECO:0000256" key="8">
    <source>
        <dbReference type="PROSITE-ProRule" id="PRU01360"/>
    </source>
</evidence>
<dbReference type="Pfam" id="PF07715">
    <property type="entry name" value="Plug"/>
    <property type="match status" value="1"/>
</dbReference>
<feature type="domain" description="TonB-dependent receptor-like beta-barrel" evidence="11">
    <location>
        <begin position="383"/>
        <end position="920"/>
    </location>
</feature>
<dbReference type="Gene3D" id="2.170.130.10">
    <property type="entry name" value="TonB-dependent receptor, plug domain"/>
    <property type="match status" value="1"/>
</dbReference>
<dbReference type="PANTHER" id="PTHR47234:SF2">
    <property type="entry name" value="TONB-DEPENDENT RECEPTOR"/>
    <property type="match status" value="1"/>
</dbReference>
<organism evidence="13 14">
    <name type="scientific">Sphingomonas gellani</name>
    <dbReference type="NCBI Taxonomy" id="1166340"/>
    <lineage>
        <taxon>Bacteria</taxon>
        <taxon>Pseudomonadati</taxon>
        <taxon>Pseudomonadota</taxon>
        <taxon>Alphaproteobacteria</taxon>
        <taxon>Sphingomonadales</taxon>
        <taxon>Sphingomonadaceae</taxon>
        <taxon>Sphingomonas</taxon>
    </lineage>
</organism>
<keyword evidence="14" id="KW-1185">Reference proteome</keyword>
<feature type="signal peptide" evidence="10">
    <location>
        <begin position="1"/>
        <end position="28"/>
    </location>
</feature>
<evidence type="ECO:0000256" key="4">
    <source>
        <dbReference type="ARBA" id="ARBA00022692"/>
    </source>
</evidence>
<dbReference type="InterPro" id="IPR039426">
    <property type="entry name" value="TonB-dep_rcpt-like"/>
</dbReference>
<feature type="domain" description="TonB-dependent receptor plug" evidence="12">
    <location>
        <begin position="62"/>
        <end position="188"/>
    </location>
</feature>
<protein>
    <submittedName>
        <fullName evidence="13">Iron complex outermembrane recepter protein</fullName>
    </submittedName>
</protein>
<dbReference type="InterPro" id="IPR037066">
    <property type="entry name" value="Plug_dom_sf"/>
</dbReference>
<evidence type="ECO:0000259" key="12">
    <source>
        <dbReference type="Pfam" id="PF07715"/>
    </source>
</evidence>
<evidence type="ECO:0000256" key="6">
    <source>
        <dbReference type="ARBA" id="ARBA00023136"/>
    </source>
</evidence>
<dbReference type="STRING" id="1166340.SAMN05192583_2814"/>
<sequence>MRRTMWMMRSSSMAVTASLALIATSAAAQIATDPQTPTAPAATEAPADDIVVTGSRIRRDPLDQPSPVVTVDESAIARTGLSSVADVLQRLPASSGGLNSKFNSSGNFGNPPDGGGVGAGSAVLDLRYLGPKRTLVLVDGLRYVNGASASGIPATVDLNSIPSSMIERIEVLQSGASTQYGSDAIAGVVNIITKQNQKGFKASAQYGQFLGDNDGETQDYQLSYGIGSQGVHVVAGGYYTKQKSVSAADRDISQFPNPGQTSCTDPIGGCSSFTPLGRFLVNGQNLTLRGPVSGRPVYDPTLATGNFKQFTAADRFNFAPLNYFLTPVERYGGFINTRAEFSDALNLRVKAVYNRRNSQNQAAFLPLGIGPDVGNGNLLDTLSVDATNPYNPFGVTLVPGQNYTAIFRRLVEAGQRTYSQQVDTMSLTGTLDGKFQMLGHTWYWDANAVIGYNDAKQLFTGNINSAKLAQAIGPVSQCTGPCVPFNFFGGVGSITPEMLAFIGFDEHDRSRQKLNDYTANLSGELFDLPGGPVGIAVGYEHRAQYGSFTPDPVIQAGLGADIPAQAASGRFNVDEVYGEIRLPLLRDVPFFSSLELNGAARHSNYSTFGGNTTFSGGALWKPVSDLLLRGQYAESLRAPSIGELFGAQSRFDASIDDPCTSATGGQFAGNATVRSNCIANGVPANGSYAEPQGGQLPVLTGGNPDLQPETSRTLVFGGVYSPTWARGGALSALSLEANYYDIKVSDAIASIPAQVLLSRCAQSGDALSCGAIRRSPSGIVTAINGLLLNTGGIRTKGVDATLTVRSSETGAGRFGLYVSGNYLLKYAEQTPSTDGTTSTDYVGTERGSPDQAYPHFKGLATIDWSLGPIAASVTGRYIDNVHEIAPENELKSRFYTDFQIQFRPAWMDSSMALTLGVNNLFDKDPPACFSCSLNNFDPTTYDIPGRFGYARLSYGF</sequence>
<evidence type="ECO:0000256" key="10">
    <source>
        <dbReference type="SAM" id="SignalP"/>
    </source>
</evidence>
<accession>A0A1H8GLS4</accession>
<dbReference type="InterPro" id="IPR012910">
    <property type="entry name" value="Plug_dom"/>
</dbReference>
<evidence type="ECO:0000313" key="14">
    <source>
        <dbReference type="Proteomes" id="UP000199206"/>
    </source>
</evidence>
<evidence type="ECO:0000256" key="9">
    <source>
        <dbReference type="RuleBase" id="RU003357"/>
    </source>
</evidence>
<dbReference type="AlphaFoldDB" id="A0A1H8GLS4"/>
<keyword evidence="5 9" id="KW-0798">TonB box</keyword>
<evidence type="ECO:0000256" key="5">
    <source>
        <dbReference type="ARBA" id="ARBA00023077"/>
    </source>
</evidence>
<evidence type="ECO:0000256" key="3">
    <source>
        <dbReference type="ARBA" id="ARBA00022452"/>
    </source>
</evidence>
<evidence type="ECO:0000256" key="7">
    <source>
        <dbReference type="ARBA" id="ARBA00023237"/>
    </source>
</evidence>
<gene>
    <name evidence="13" type="ORF">SAMN05192583_2814</name>
</gene>
<comment type="subcellular location">
    <subcellularLocation>
        <location evidence="1 8">Cell outer membrane</location>
        <topology evidence="1 8">Multi-pass membrane protein</topology>
    </subcellularLocation>
</comment>
<feature type="chain" id="PRO_5011732027" evidence="10">
    <location>
        <begin position="29"/>
        <end position="956"/>
    </location>
</feature>
<dbReference type="PANTHER" id="PTHR47234">
    <property type="match status" value="1"/>
</dbReference>